<accession>A0AA88KK91</accession>
<dbReference type="EMBL" id="PYSW02000024">
    <property type="protein sequence ID" value="KAG2382415.1"/>
    <property type="molecule type" value="Genomic_DNA"/>
</dbReference>
<keyword evidence="3" id="KW-1185">Reference proteome</keyword>
<dbReference type="Proteomes" id="UP000816034">
    <property type="component" value="Unassembled WGS sequence"/>
</dbReference>
<dbReference type="SUPFAM" id="SSF50985">
    <property type="entry name" value="RCC1/BLIP-II"/>
    <property type="match status" value="1"/>
</dbReference>
<dbReference type="Gene3D" id="2.130.10.30">
    <property type="entry name" value="Regulator of chromosome condensation 1/beta-lactamase-inhibitor protein II"/>
    <property type="match status" value="1"/>
</dbReference>
<sequence length="450" mass="50702">MSPSLVRNDIPNENIVYWHGQHAKFFESGINQEFIQILSRRGIVYAITSPDHKLYWKWEQGHSNQWSDDVFSNYKENRNGEEIGLERAYFVAASYHHVLILTDKIVDGIVSPDIGSSNFAFTELPNGERFKVPKRPSVVAIHVGSYDNPPFFGEDVINLQTLVEGTSSVKQGQIYWLRDVEKALAFNEYITYMACAAYTSVFVTSNGRLLVGGSNQFGEVGQSIATTPATLRIEEHPFSRRNPNVKICKVACGDHSIIALSTEGKIYVCGYNGSNELMLDSNRDIVEELCESKRVNEITDHDPAIDVATQYYHFLFLTKSGRIYMNGSDHNTTRTFTLPFSHDGTVFHKVACVGATNYQFHACLINSQSDVCLVDISIQDQTKVIFMKKAVHIDSNKILWINGGEENRSPLCVYLKTQHVSGSSLQTKLANHLTNVYGEDGVDDILFRWM</sequence>
<dbReference type="InterPro" id="IPR000408">
    <property type="entry name" value="Reg_chr_condens"/>
</dbReference>
<gene>
    <name evidence="2" type="ORF">C9374_005617</name>
</gene>
<proteinExistence type="predicted"/>
<evidence type="ECO:0000313" key="3">
    <source>
        <dbReference type="Proteomes" id="UP000816034"/>
    </source>
</evidence>
<dbReference type="InterPro" id="IPR009091">
    <property type="entry name" value="RCC1/BLIP-II"/>
</dbReference>
<organism evidence="2 3">
    <name type="scientific">Naegleria lovaniensis</name>
    <name type="common">Amoeba</name>
    <dbReference type="NCBI Taxonomy" id="51637"/>
    <lineage>
        <taxon>Eukaryota</taxon>
        <taxon>Discoba</taxon>
        <taxon>Heterolobosea</taxon>
        <taxon>Tetramitia</taxon>
        <taxon>Eutetramitia</taxon>
        <taxon>Vahlkampfiidae</taxon>
        <taxon>Naegleria</taxon>
    </lineage>
</organism>
<dbReference type="PANTHER" id="PTHR45982:SF1">
    <property type="entry name" value="REGULATOR OF CHROMOSOME CONDENSATION"/>
    <property type="match status" value="1"/>
</dbReference>
<name>A0AA88KK91_NAELO</name>
<reference evidence="2 3" key="1">
    <citation type="journal article" date="2018" name="BMC Genomics">
        <title>The genome of Naegleria lovaniensis, the basis for a comparative approach to unravel pathogenicity factors of the human pathogenic amoeba N. fowleri.</title>
        <authorList>
            <person name="Liechti N."/>
            <person name="Schurch N."/>
            <person name="Bruggmann R."/>
            <person name="Wittwer M."/>
        </authorList>
    </citation>
    <scope>NUCLEOTIDE SEQUENCE [LARGE SCALE GENOMIC DNA]</scope>
    <source>
        <strain evidence="2 3">ATCC 30569</strain>
    </source>
</reference>
<dbReference type="RefSeq" id="XP_044548094.1">
    <property type="nucleotide sequence ID" value="XM_044695387.1"/>
</dbReference>
<dbReference type="PROSITE" id="PS50012">
    <property type="entry name" value="RCC1_3"/>
    <property type="match status" value="1"/>
</dbReference>
<evidence type="ECO:0000256" key="1">
    <source>
        <dbReference type="PROSITE-ProRule" id="PRU00235"/>
    </source>
</evidence>
<protein>
    <submittedName>
        <fullName evidence="2">Uncharacterized protein</fullName>
    </submittedName>
</protein>
<evidence type="ECO:0000313" key="2">
    <source>
        <dbReference type="EMBL" id="KAG2382415.1"/>
    </source>
</evidence>
<comment type="caution">
    <text evidence="2">The sequence shown here is derived from an EMBL/GenBank/DDBJ whole genome shotgun (WGS) entry which is preliminary data.</text>
</comment>
<dbReference type="Pfam" id="PF13540">
    <property type="entry name" value="RCC1_2"/>
    <property type="match status" value="1"/>
</dbReference>
<dbReference type="PANTHER" id="PTHR45982">
    <property type="entry name" value="REGULATOR OF CHROMOSOME CONDENSATION"/>
    <property type="match status" value="1"/>
</dbReference>
<dbReference type="GeneID" id="68098072"/>
<dbReference type="InterPro" id="IPR051553">
    <property type="entry name" value="Ran_GTPase-activating"/>
</dbReference>
<dbReference type="AlphaFoldDB" id="A0AA88KK91"/>
<feature type="repeat" description="RCC1" evidence="1">
    <location>
        <begin position="207"/>
        <end position="263"/>
    </location>
</feature>